<dbReference type="Proteomes" id="UP000007879">
    <property type="component" value="Unassembled WGS sequence"/>
</dbReference>
<dbReference type="InterPro" id="IPR002181">
    <property type="entry name" value="Fibrinogen_a/b/g_C_dom"/>
</dbReference>
<feature type="signal peptide" evidence="1">
    <location>
        <begin position="1"/>
        <end position="17"/>
    </location>
</feature>
<dbReference type="AlphaFoldDB" id="A0AAN0JP94"/>
<evidence type="ECO:0000256" key="1">
    <source>
        <dbReference type="SAM" id="SignalP"/>
    </source>
</evidence>
<keyword evidence="1" id="KW-0732">Signal</keyword>
<name>A0AAN0JP94_AMPQE</name>
<dbReference type="EnsemblMetazoa" id="XM_020003061.1">
    <property type="protein sequence ID" value="XP_019858620.1"/>
    <property type="gene ID" value="LOC109586836"/>
</dbReference>
<feature type="domain" description="Fibrinogen C-terminal" evidence="2">
    <location>
        <begin position="67"/>
        <end position="118"/>
    </location>
</feature>
<dbReference type="KEGG" id="aqu:109586836"/>
<evidence type="ECO:0000313" key="4">
    <source>
        <dbReference type="Proteomes" id="UP000007879"/>
    </source>
</evidence>
<dbReference type="InterPro" id="IPR036056">
    <property type="entry name" value="Fibrinogen-like_C"/>
</dbReference>
<evidence type="ECO:0000313" key="3">
    <source>
        <dbReference type="EnsemblMetazoa" id="XP_019858620.1"/>
    </source>
</evidence>
<reference evidence="4" key="1">
    <citation type="journal article" date="2010" name="Nature">
        <title>The Amphimedon queenslandica genome and the evolution of animal complexity.</title>
        <authorList>
            <person name="Srivastava M."/>
            <person name="Simakov O."/>
            <person name="Chapman J."/>
            <person name="Fahey B."/>
            <person name="Gauthier M.E."/>
            <person name="Mitros T."/>
            <person name="Richards G.S."/>
            <person name="Conaco C."/>
            <person name="Dacre M."/>
            <person name="Hellsten U."/>
            <person name="Larroux C."/>
            <person name="Putnam N.H."/>
            <person name="Stanke M."/>
            <person name="Adamska M."/>
            <person name="Darling A."/>
            <person name="Degnan S.M."/>
            <person name="Oakley T.H."/>
            <person name="Plachetzki D.C."/>
            <person name="Zhai Y."/>
            <person name="Adamski M."/>
            <person name="Calcino A."/>
            <person name="Cummins S.F."/>
            <person name="Goodstein D.M."/>
            <person name="Harris C."/>
            <person name="Jackson D.J."/>
            <person name="Leys S.P."/>
            <person name="Shu S."/>
            <person name="Woodcroft B.J."/>
            <person name="Vervoort M."/>
            <person name="Kosik K.S."/>
            <person name="Manning G."/>
            <person name="Degnan B.M."/>
            <person name="Rokhsar D.S."/>
        </authorList>
    </citation>
    <scope>NUCLEOTIDE SEQUENCE [LARGE SCALE GENOMIC DNA]</scope>
</reference>
<accession>A0AAN0JP94</accession>
<evidence type="ECO:0000259" key="2">
    <source>
        <dbReference type="PROSITE" id="PS51406"/>
    </source>
</evidence>
<dbReference type="InterPro" id="IPR014716">
    <property type="entry name" value="Fibrinogen_a/b/g_C_1"/>
</dbReference>
<dbReference type="Gene3D" id="3.90.215.10">
    <property type="entry name" value="Gamma Fibrinogen, chain A, domain 1"/>
    <property type="match status" value="1"/>
</dbReference>
<dbReference type="RefSeq" id="XP_019858620.1">
    <property type="nucleotide sequence ID" value="XM_020003061.1"/>
</dbReference>
<reference evidence="3" key="2">
    <citation type="submission" date="2024-06" db="UniProtKB">
        <authorList>
            <consortium name="EnsemblMetazoa"/>
        </authorList>
    </citation>
    <scope>IDENTIFICATION</scope>
</reference>
<dbReference type="PROSITE" id="PS51406">
    <property type="entry name" value="FIBRINOGEN_C_2"/>
    <property type="match status" value="1"/>
</dbReference>
<dbReference type="SUPFAM" id="SSF56496">
    <property type="entry name" value="Fibrinogen C-terminal domain-like"/>
    <property type="match status" value="1"/>
</dbReference>
<keyword evidence="4" id="KW-1185">Reference proteome</keyword>
<organism evidence="3 4">
    <name type="scientific">Amphimedon queenslandica</name>
    <name type="common">Sponge</name>
    <dbReference type="NCBI Taxonomy" id="400682"/>
    <lineage>
        <taxon>Eukaryota</taxon>
        <taxon>Metazoa</taxon>
        <taxon>Porifera</taxon>
        <taxon>Demospongiae</taxon>
        <taxon>Heteroscleromorpha</taxon>
        <taxon>Haplosclerida</taxon>
        <taxon>Niphatidae</taxon>
        <taxon>Amphimedon</taxon>
    </lineage>
</organism>
<protein>
    <recommendedName>
        <fullName evidence="2">Fibrinogen C-terminal domain-containing protein</fullName>
    </recommendedName>
</protein>
<dbReference type="GeneID" id="109586836"/>
<dbReference type="Pfam" id="PF00147">
    <property type="entry name" value="Fibrinogen_C"/>
    <property type="match status" value="1"/>
</dbReference>
<sequence>MLLLLMILIFSNSTASGSYCMSTDCTNQGTSGSLLYLRVCCVIDNLGRSVTIKGNGINRYILCPRVQPKSCPERDCLSWFNKGNTTTGTYTIYPDGESQVEVYCDMNGINCDGEGGWTRVGYLNMTQSGATCPTGLTQKNFNNIDHPLCGRAGYGCASASFSSNRLTYNKVCGQVRGYQFYHIDAFYSLSNINSPYVDGVSITHGSNPRKHIWTYAGGYKENQLDYDGCPCNTGFDGSRNPAATFIGSHYYCESGVKSNQSVSGDLYATDPLWDGQQCDGPESTCCPANSKMPWFYRSLDTQTTDDIELRVCSNVYHTGEDTPVDIIEFYIK</sequence>
<feature type="chain" id="PRO_5042980715" description="Fibrinogen C-terminal domain-containing protein" evidence="1">
    <location>
        <begin position="18"/>
        <end position="332"/>
    </location>
</feature>
<proteinExistence type="predicted"/>